<evidence type="ECO:0000313" key="2">
    <source>
        <dbReference type="Proteomes" id="UP000610594"/>
    </source>
</evidence>
<accession>A0ABX0MPD0</accession>
<protein>
    <submittedName>
        <fullName evidence="1">Uncharacterized protein</fullName>
    </submittedName>
</protein>
<organism evidence="1 2">
    <name type="scientific">Massilia genomosp. 1</name>
    <dbReference type="NCBI Taxonomy" id="2609280"/>
    <lineage>
        <taxon>Bacteria</taxon>
        <taxon>Pseudomonadati</taxon>
        <taxon>Pseudomonadota</taxon>
        <taxon>Betaproteobacteria</taxon>
        <taxon>Burkholderiales</taxon>
        <taxon>Oxalobacteraceae</taxon>
        <taxon>Telluria group</taxon>
        <taxon>Massilia</taxon>
    </lineage>
</organism>
<comment type="caution">
    <text evidence="1">The sequence shown here is derived from an EMBL/GenBank/DDBJ whole genome shotgun (WGS) entry which is preliminary data.</text>
</comment>
<evidence type="ECO:0000313" key="1">
    <source>
        <dbReference type="EMBL" id="NHZ64628.1"/>
    </source>
</evidence>
<dbReference type="RefSeq" id="WP_167238659.1">
    <property type="nucleotide sequence ID" value="NZ_WHJF01000058.1"/>
</dbReference>
<dbReference type="EMBL" id="WHJF01000058">
    <property type="protein sequence ID" value="NHZ64628.1"/>
    <property type="molecule type" value="Genomic_DNA"/>
</dbReference>
<gene>
    <name evidence="1" type="ORF">F1735_20380</name>
</gene>
<name>A0ABX0MPD0_9BURK</name>
<keyword evidence="2" id="KW-1185">Reference proteome</keyword>
<dbReference type="Proteomes" id="UP000610594">
    <property type="component" value="Unassembled WGS sequence"/>
</dbReference>
<sequence length="93" mass="10613">MIDSSQINNEYATRECTKSIYSANPGTAQKYKYQNEYWKHKGSFRGLVLNEINKKLEEYKFSVRNNSKSNLETDLIITEDGIPLDNKGKGSSA</sequence>
<proteinExistence type="predicted"/>
<reference evidence="1 2" key="1">
    <citation type="submission" date="2019-10" db="EMBL/GenBank/DDBJ databases">
        <title>Taxonomy of Antarctic Massilia spp.: description of Massilia rubra sp. nov., Massilia aquatica sp. nov., Massilia mucilaginosa sp. nov., Massilia frigida sp. nov. isolated from streams, lakes and regoliths.</title>
        <authorList>
            <person name="Holochova P."/>
            <person name="Sedlacek I."/>
            <person name="Kralova S."/>
            <person name="Maslanova I."/>
            <person name="Busse H.-J."/>
            <person name="Stankova E."/>
            <person name="Vrbovska V."/>
            <person name="Kovarovic V."/>
            <person name="Bartak M."/>
            <person name="Svec P."/>
            <person name="Pantucek R."/>
        </authorList>
    </citation>
    <scope>NUCLEOTIDE SEQUENCE [LARGE SCALE GENOMIC DNA]</scope>
    <source>
        <strain evidence="1 2">CCM 8694</strain>
    </source>
</reference>